<evidence type="ECO:0000313" key="1">
    <source>
        <dbReference type="EMBL" id="MFD1178531.1"/>
    </source>
</evidence>
<dbReference type="PANTHER" id="PTHR35276">
    <property type="entry name" value="S-ADENOSYL-L-METHIONINE-DEPENDENT METHYLTRANSFERASES SUPERFAMILY PROTEIN"/>
    <property type="match status" value="1"/>
</dbReference>
<keyword evidence="2" id="KW-1185">Reference proteome</keyword>
<dbReference type="InterPro" id="IPR010719">
    <property type="entry name" value="MnmM_MeTrfase"/>
</dbReference>
<dbReference type="Gene3D" id="3.40.50.150">
    <property type="entry name" value="Vaccinia Virus protein VP39"/>
    <property type="match status" value="1"/>
</dbReference>
<accession>A0ABW3S2C4</accession>
<sequence>MGFLSVLSFAHKLTSERLASGDIAVDATAGTGSDTLFLAKTCGPGGQVYAFDIQEQALILTKARLEKEDPSLLADIALIQKSHAEMELAIPPEVHGRLGAVMFNLGYLPADDADHSVITQPDSTIRALDAATRLLRPRGILTAVLYPGHPGGESEAAAVEAWAAALPASVGQTVIYRQLQRQAAPYLIALDKK</sequence>
<dbReference type="GO" id="GO:0008168">
    <property type="term" value="F:methyltransferase activity"/>
    <property type="evidence" value="ECO:0007669"/>
    <property type="project" value="UniProtKB-KW"/>
</dbReference>
<proteinExistence type="predicted"/>
<protein>
    <submittedName>
        <fullName evidence="1">Class I SAM-dependent methyltransferase</fullName>
    </submittedName>
</protein>
<dbReference type="PANTHER" id="PTHR35276:SF1">
    <property type="entry name" value="TRNA (MNM(5)S(2)U34)-METHYLTRANSFERASE, CHLOROPLASTIC"/>
    <property type="match status" value="1"/>
</dbReference>
<gene>
    <name evidence="1" type="ORF">ACFQ3W_19830</name>
</gene>
<comment type="caution">
    <text evidence="1">The sequence shown here is derived from an EMBL/GenBank/DDBJ whole genome shotgun (WGS) entry which is preliminary data.</text>
</comment>
<name>A0ABW3S2C4_9BACL</name>
<dbReference type="GO" id="GO:0032259">
    <property type="term" value="P:methylation"/>
    <property type="evidence" value="ECO:0007669"/>
    <property type="project" value="UniProtKB-KW"/>
</dbReference>
<evidence type="ECO:0000313" key="2">
    <source>
        <dbReference type="Proteomes" id="UP001597262"/>
    </source>
</evidence>
<dbReference type="EMBL" id="JBHTLM010000017">
    <property type="protein sequence ID" value="MFD1178531.1"/>
    <property type="molecule type" value="Genomic_DNA"/>
</dbReference>
<dbReference type="Pfam" id="PF06962">
    <property type="entry name" value="rRNA_methylase"/>
    <property type="match status" value="1"/>
</dbReference>
<organism evidence="1 2">
    <name type="scientific">Paenibacillus puldeungensis</name>
    <dbReference type="NCBI Taxonomy" id="696536"/>
    <lineage>
        <taxon>Bacteria</taxon>
        <taxon>Bacillati</taxon>
        <taxon>Bacillota</taxon>
        <taxon>Bacilli</taxon>
        <taxon>Bacillales</taxon>
        <taxon>Paenibacillaceae</taxon>
        <taxon>Paenibacillus</taxon>
    </lineage>
</organism>
<dbReference type="Proteomes" id="UP001597262">
    <property type="component" value="Unassembled WGS sequence"/>
</dbReference>
<dbReference type="SUPFAM" id="SSF53335">
    <property type="entry name" value="S-adenosyl-L-methionine-dependent methyltransferases"/>
    <property type="match status" value="1"/>
</dbReference>
<keyword evidence="1" id="KW-0489">Methyltransferase</keyword>
<keyword evidence="1" id="KW-0808">Transferase</keyword>
<dbReference type="RefSeq" id="WP_379320967.1">
    <property type="nucleotide sequence ID" value="NZ_JBHTLM010000017.1"/>
</dbReference>
<reference evidence="2" key="1">
    <citation type="journal article" date="2019" name="Int. J. Syst. Evol. Microbiol.">
        <title>The Global Catalogue of Microorganisms (GCM) 10K type strain sequencing project: providing services to taxonomists for standard genome sequencing and annotation.</title>
        <authorList>
            <consortium name="The Broad Institute Genomics Platform"/>
            <consortium name="The Broad Institute Genome Sequencing Center for Infectious Disease"/>
            <person name="Wu L."/>
            <person name="Ma J."/>
        </authorList>
    </citation>
    <scope>NUCLEOTIDE SEQUENCE [LARGE SCALE GENOMIC DNA]</scope>
    <source>
        <strain evidence="2">CCUG 59189</strain>
    </source>
</reference>
<dbReference type="InterPro" id="IPR029063">
    <property type="entry name" value="SAM-dependent_MTases_sf"/>
</dbReference>